<evidence type="ECO:0000256" key="1">
    <source>
        <dbReference type="SAM" id="MobiDB-lite"/>
    </source>
</evidence>
<accession>A0ABN2ZV61</accession>
<comment type="caution">
    <text evidence="3">The sequence shown here is derived from an EMBL/GenBank/DDBJ whole genome shotgun (WGS) entry which is preliminary data.</text>
</comment>
<feature type="domain" description="NADPH-dependent FMN reductase-like" evidence="2">
    <location>
        <begin position="8"/>
        <end position="145"/>
    </location>
</feature>
<sequence>MAATAPHLVFLSGTLHAGSKADRIAAWCARRCRGATTTVFTGEDLEFPHYRPGLSGRHAQLTRYLYELAWADGIVLISPAYHGTVSGLLKNALDYVNDLSQERQPFLQDRSIGCVALALGDQGAASTLATLRTIAHALRGWPTPLGVTLTSATAALRPDGEPARPETRDRLDLMLGQVLAVAWRNAEARRRAQARAALGPESAARRVTLADTDTRESRR</sequence>
<evidence type="ECO:0000259" key="2">
    <source>
        <dbReference type="Pfam" id="PF03358"/>
    </source>
</evidence>
<feature type="region of interest" description="Disordered" evidence="1">
    <location>
        <begin position="194"/>
        <end position="219"/>
    </location>
</feature>
<dbReference type="InterPro" id="IPR005025">
    <property type="entry name" value="FMN_Rdtase-like_dom"/>
</dbReference>
<dbReference type="InterPro" id="IPR050712">
    <property type="entry name" value="NAD(P)H-dep_reductase"/>
</dbReference>
<proteinExistence type="predicted"/>
<dbReference type="Gene3D" id="3.40.50.360">
    <property type="match status" value="1"/>
</dbReference>
<dbReference type="Proteomes" id="UP001501020">
    <property type="component" value="Unassembled WGS sequence"/>
</dbReference>
<dbReference type="InterPro" id="IPR029039">
    <property type="entry name" value="Flavoprotein-like_sf"/>
</dbReference>
<dbReference type="Pfam" id="PF03358">
    <property type="entry name" value="FMN_red"/>
    <property type="match status" value="1"/>
</dbReference>
<protein>
    <submittedName>
        <fullName evidence="3">NAD(P)H-dependent oxidoreductase</fullName>
    </submittedName>
</protein>
<evidence type="ECO:0000313" key="4">
    <source>
        <dbReference type="Proteomes" id="UP001501020"/>
    </source>
</evidence>
<dbReference type="EMBL" id="BAAAMR010000047">
    <property type="protein sequence ID" value="GAA2147776.1"/>
    <property type="molecule type" value="Genomic_DNA"/>
</dbReference>
<dbReference type="PANTHER" id="PTHR30543">
    <property type="entry name" value="CHROMATE REDUCTASE"/>
    <property type="match status" value="1"/>
</dbReference>
<evidence type="ECO:0000313" key="3">
    <source>
        <dbReference type="EMBL" id="GAA2147776.1"/>
    </source>
</evidence>
<gene>
    <name evidence="3" type="ORF">GCM10009727_50200</name>
</gene>
<organism evidence="3 4">
    <name type="scientific">Actinomadura napierensis</name>
    <dbReference type="NCBI Taxonomy" id="267854"/>
    <lineage>
        <taxon>Bacteria</taxon>
        <taxon>Bacillati</taxon>
        <taxon>Actinomycetota</taxon>
        <taxon>Actinomycetes</taxon>
        <taxon>Streptosporangiales</taxon>
        <taxon>Thermomonosporaceae</taxon>
        <taxon>Actinomadura</taxon>
    </lineage>
</organism>
<dbReference type="SUPFAM" id="SSF52218">
    <property type="entry name" value="Flavoproteins"/>
    <property type="match status" value="1"/>
</dbReference>
<keyword evidence="4" id="KW-1185">Reference proteome</keyword>
<reference evidence="3 4" key="1">
    <citation type="journal article" date="2019" name="Int. J. Syst. Evol. Microbiol.">
        <title>The Global Catalogue of Microorganisms (GCM) 10K type strain sequencing project: providing services to taxonomists for standard genome sequencing and annotation.</title>
        <authorList>
            <consortium name="The Broad Institute Genomics Platform"/>
            <consortium name="The Broad Institute Genome Sequencing Center for Infectious Disease"/>
            <person name="Wu L."/>
            <person name="Ma J."/>
        </authorList>
    </citation>
    <scope>NUCLEOTIDE SEQUENCE [LARGE SCALE GENOMIC DNA]</scope>
    <source>
        <strain evidence="3 4">JCM 13850</strain>
    </source>
</reference>
<dbReference type="PANTHER" id="PTHR30543:SF21">
    <property type="entry name" value="NAD(P)H-DEPENDENT FMN REDUCTASE LOT6"/>
    <property type="match status" value="1"/>
</dbReference>
<name>A0ABN2ZV61_9ACTN</name>